<dbReference type="PANTHER" id="PTHR30437">
    <property type="entry name" value="TRANSCRIPTION ELONGATION FACTOR GREA"/>
    <property type="match status" value="1"/>
</dbReference>
<dbReference type="AlphaFoldDB" id="A0A212RCM1"/>
<dbReference type="PANTHER" id="PTHR30437:SF6">
    <property type="entry name" value="TRANSCRIPTION ELONGATION FACTOR GREB"/>
    <property type="match status" value="1"/>
</dbReference>
<dbReference type="InterPro" id="IPR023459">
    <property type="entry name" value="Tscrpt_elong_fac_GreA/B_fam"/>
</dbReference>
<dbReference type="GO" id="GO:0032784">
    <property type="term" value="P:regulation of DNA-templated transcription elongation"/>
    <property type="evidence" value="ECO:0007669"/>
    <property type="project" value="InterPro"/>
</dbReference>
<keyword evidence="2" id="KW-0648">Protein biosynthesis</keyword>
<name>A0A212RCM1_9PROT</name>
<accession>A0A212RCM1</accession>
<evidence type="ECO:0000259" key="1">
    <source>
        <dbReference type="Pfam" id="PF01272"/>
    </source>
</evidence>
<organism evidence="2 3">
    <name type="scientific">Arboricoccus pini</name>
    <dbReference type="NCBI Taxonomy" id="1963835"/>
    <lineage>
        <taxon>Bacteria</taxon>
        <taxon>Pseudomonadati</taxon>
        <taxon>Pseudomonadota</taxon>
        <taxon>Alphaproteobacteria</taxon>
        <taxon>Geminicoccales</taxon>
        <taxon>Geminicoccaceae</taxon>
        <taxon>Arboricoccus</taxon>
    </lineage>
</organism>
<evidence type="ECO:0000313" key="2">
    <source>
        <dbReference type="EMBL" id="SNB69996.1"/>
    </source>
</evidence>
<dbReference type="OrthoDB" id="8537952at2"/>
<dbReference type="SUPFAM" id="SSF54534">
    <property type="entry name" value="FKBP-like"/>
    <property type="match status" value="1"/>
</dbReference>
<dbReference type="Gene3D" id="3.10.50.30">
    <property type="entry name" value="Transcription elongation factor, GreA/GreB, C-terminal domain"/>
    <property type="match status" value="1"/>
</dbReference>
<proteinExistence type="predicted"/>
<dbReference type="Pfam" id="PF01272">
    <property type="entry name" value="GreA_GreB"/>
    <property type="match status" value="1"/>
</dbReference>
<dbReference type="EMBL" id="FYEH01000007">
    <property type="protein sequence ID" value="SNB69996.1"/>
    <property type="molecule type" value="Genomic_DNA"/>
</dbReference>
<dbReference type="GO" id="GO:0070063">
    <property type="term" value="F:RNA polymerase binding"/>
    <property type="evidence" value="ECO:0007669"/>
    <property type="project" value="InterPro"/>
</dbReference>
<keyword evidence="2" id="KW-0251">Elongation factor</keyword>
<reference evidence="2 3" key="1">
    <citation type="submission" date="2017-06" db="EMBL/GenBank/DDBJ databases">
        <authorList>
            <person name="Kim H.J."/>
            <person name="Triplett B.A."/>
        </authorList>
    </citation>
    <scope>NUCLEOTIDE SEQUENCE [LARGE SCALE GENOMIC DNA]</scope>
    <source>
        <strain evidence="2 3">B29T1</strain>
    </source>
</reference>
<dbReference type="Proteomes" id="UP000197065">
    <property type="component" value="Unassembled WGS sequence"/>
</dbReference>
<feature type="domain" description="Transcription elongation factor GreA/GreB C-terminal" evidence="1">
    <location>
        <begin position="93"/>
        <end position="161"/>
    </location>
</feature>
<dbReference type="GO" id="GO:0003677">
    <property type="term" value="F:DNA binding"/>
    <property type="evidence" value="ECO:0007669"/>
    <property type="project" value="InterPro"/>
</dbReference>
<dbReference type="GO" id="GO:0006354">
    <property type="term" value="P:DNA-templated transcription elongation"/>
    <property type="evidence" value="ECO:0007669"/>
    <property type="project" value="TreeGrafter"/>
</dbReference>
<protein>
    <submittedName>
        <fullName evidence="2">Transcription elongation factor GreB</fullName>
    </submittedName>
</protein>
<dbReference type="InterPro" id="IPR036953">
    <property type="entry name" value="GreA/GreB_C_sf"/>
</dbReference>
<gene>
    <name evidence="2" type="ORF">SAMN07250955_10791</name>
</gene>
<evidence type="ECO:0000313" key="3">
    <source>
        <dbReference type="Proteomes" id="UP000197065"/>
    </source>
</evidence>
<keyword evidence="3" id="KW-1185">Reference proteome</keyword>
<sequence>MSRAFVNEDATQGQIEIPDRAVSGRPNLVTANGIKMMDEKIASLRAALDAHDPDAPGDATAKERQAVLIRDLRYWQQRRSTAQLVTPSEGPIDEVSFGTSVTLRDANGQQRTYRLVGEDEADPTAGLLNWTAPLGEALLGAVVGDEVSFDPSRPPMEVLRIER</sequence>
<dbReference type="RefSeq" id="WP_088561660.1">
    <property type="nucleotide sequence ID" value="NZ_FYEH01000007.1"/>
</dbReference>
<dbReference type="GO" id="GO:0003746">
    <property type="term" value="F:translation elongation factor activity"/>
    <property type="evidence" value="ECO:0007669"/>
    <property type="project" value="UniProtKB-KW"/>
</dbReference>
<dbReference type="InterPro" id="IPR001437">
    <property type="entry name" value="Tscrpt_elong_fac_GreA/B_C"/>
</dbReference>